<keyword evidence="1" id="KW-0597">Phosphoprotein</keyword>
<name>A0A6M1THN5_9BACT</name>
<dbReference type="Proteomes" id="UP000479132">
    <property type="component" value="Unassembled WGS sequence"/>
</dbReference>
<accession>A0A6M1THN5</accession>
<evidence type="ECO:0000256" key="1">
    <source>
        <dbReference type="ARBA" id="ARBA00022553"/>
    </source>
</evidence>
<dbReference type="InterPro" id="IPR015943">
    <property type="entry name" value="WD40/YVTN_repeat-like_dom_sf"/>
</dbReference>
<dbReference type="CDD" id="cd16917">
    <property type="entry name" value="HATPase_UhpB-NarQ-NarX-like"/>
    <property type="match status" value="1"/>
</dbReference>
<dbReference type="EMBL" id="JAALLS010000007">
    <property type="protein sequence ID" value="NGP88170.1"/>
    <property type="molecule type" value="Genomic_DNA"/>
</dbReference>
<evidence type="ECO:0000313" key="7">
    <source>
        <dbReference type="EMBL" id="NGP88170.1"/>
    </source>
</evidence>
<dbReference type="Pfam" id="PF07495">
    <property type="entry name" value="Y_Y_Y"/>
    <property type="match status" value="1"/>
</dbReference>
<evidence type="ECO:0000256" key="2">
    <source>
        <dbReference type="SAM" id="MobiDB-lite"/>
    </source>
</evidence>
<dbReference type="AlphaFoldDB" id="A0A6M1THN5"/>
<gene>
    <name evidence="7" type="ORF">G3569_07375</name>
</gene>
<keyword evidence="3" id="KW-0812">Transmembrane</keyword>
<dbReference type="Pfam" id="PF07494">
    <property type="entry name" value="Reg_prop"/>
    <property type="match status" value="9"/>
</dbReference>
<evidence type="ECO:0000259" key="6">
    <source>
        <dbReference type="Pfam" id="PF07730"/>
    </source>
</evidence>
<proteinExistence type="predicted"/>
<dbReference type="Gene3D" id="2.130.10.10">
    <property type="entry name" value="YVTN repeat-like/Quinoprotein amine dehydrogenase"/>
    <property type="match status" value="5"/>
</dbReference>
<feature type="transmembrane region" description="Helical" evidence="3">
    <location>
        <begin position="727"/>
        <end position="751"/>
    </location>
</feature>
<keyword evidence="3" id="KW-1133">Transmembrane helix</keyword>
<dbReference type="PANTHER" id="PTHR43547">
    <property type="entry name" value="TWO-COMPONENT HISTIDINE KINASE"/>
    <property type="match status" value="1"/>
</dbReference>
<evidence type="ECO:0008006" key="9">
    <source>
        <dbReference type="Google" id="ProtNLM"/>
    </source>
</evidence>
<evidence type="ECO:0000259" key="5">
    <source>
        <dbReference type="Pfam" id="PF07495"/>
    </source>
</evidence>
<keyword evidence="8" id="KW-1185">Reference proteome</keyword>
<evidence type="ECO:0000256" key="4">
    <source>
        <dbReference type="SAM" id="SignalP"/>
    </source>
</evidence>
<dbReference type="InterPro" id="IPR011712">
    <property type="entry name" value="Sig_transdc_His_kin_sub3_dim/P"/>
</dbReference>
<sequence>MKRLLTIILFITAACATSVAQTLPFRTYSIERGLSESVVNDMIQDNEGHLWVGTSYGLNRFDGIAFDNFYSEDGLLSNKIFSLYEDREGAVWVGTDRGVNVIKQDSIHTLSSLKPLESSTVLSIYQDNRGEFWFATDGEGIWHLDRNKNLSQYLKIHGMGADRVRDIVEDSEGILWFATRDGLTKLENGNFRTFTTRHGLPDDRLRDLIISNDTLWVASRGGLCYSEDKSFHCFTEQDGLVNNRIQSMSKDEDGNLWLGTEEGASFFEDGRFTNYSVEEGLENDIIYATHYDHEGNIWFGTFGGGITLFLGNQFKNYTVEHGLPNNVVTSITQDHKGQHWVSTYGGGIAEIGDKQFSILNADKGLVDNKVYSLNMDEQDRLFIGTRWGLSIYENGIFQNFDETELPYRKVRTVLDPKHSDGIWLGTYGGGIIQYKDGNFRQYTEDEGLANNTVLAIEENTDGSLWIATHGGISKLENGTFTNYTIADGIPNNGVLDIYSDNSGALWFATFGGLARFEDGNFETITAADGMPNEVCYFIEQDNHGFFWIGTNQGVVRFDYEGYSSSADLQEQYFKLITQDQGLVANEMNTGASFKDRDGHLWFGTVGGVTEFNPDFERNNDTPPNVHIERIEVSGKSIPLDPYLEIGSDNHNITFEFIGISFSAPEQVLYKYRLKNSDEGWQKTKQRSVRYSALMPGDYTFEVKAQNYNGKWSRQTAQIRFTILAPFWLQWWFVGLVIVALVAIVVFIYNYYRVRKMVDIERMRVRIASDLHDDVGSSLTEIALHSDFLQTMDVSDGLEESLQQIGTQSRKIVSSLDDIVWSIDARNDTMGDLTDRMQDYVNNVLSDRKIHYHFKGDMQEKLEVPVKENLYLIFKEAINNISKHSNAQNVDVTLAMDDQNFMLSVKDDGTSSRNNRKSGQGLSNMKMRAKRIEADIIFDDEDGFEVRVENHAS</sequence>
<evidence type="ECO:0000313" key="8">
    <source>
        <dbReference type="Proteomes" id="UP000479132"/>
    </source>
</evidence>
<dbReference type="GO" id="GO:0000155">
    <property type="term" value="F:phosphorelay sensor kinase activity"/>
    <property type="evidence" value="ECO:0007669"/>
    <property type="project" value="InterPro"/>
</dbReference>
<keyword evidence="4" id="KW-0732">Signal</keyword>
<dbReference type="InterPro" id="IPR011123">
    <property type="entry name" value="Y_Y_Y"/>
</dbReference>
<dbReference type="SUPFAM" id="SSF63829">
    <property type="entry name" value="Calcium-dependent phosphotriesterase"/>
    <property type="match status" value="3"/>
</dbReference>
<dbReference type="SUPFAM" id="SSF55874">
    <property type="entry name" value="ATPase domain of HSP90 chaperone/DNA topoisomerase II/histidine kinase"/>
    <property type="match status" value="1"/>
</dbReference>
<comment type="caution">
    <text evidence="7">The sequence shown here is derived from an EMBL/GenBank/DDBJ whole genome shotgun (WGS) entry which is preliminary data.</text>
</comment>
<organism evidence="7 8">
    <name type="scientific">Fodinibius halophilus</name>
    <dbReference type="NCBI Taxonomy" id="1736908"/>
    <lineage>
        <taxon>Bacteria</taxon>
        <taxon>Pseudomonadati</taxon>
        <taxon>Balneolota</taxon>
        <taxon>Balneolia</taxon>
        <taxon>Balneolales</taxon>
        <taxon>Balneolaceae</taxon>
        <taxon>Fodinibius</taxon>
    </lineage>
</organism>
<dbReference type="RefSeq" id="WP_165267617.1">
    <property type="nucleotide sequence ID" value="NZ_JAALLS010000007.1"/>
</dbReference>
<feature type="chain" id="PRO_5026939011" description="Two component regulator three Y domain-containing protein" evidence="4">
    <location>
        <begin position="21"/>
        <end position="952"/>
    </location>
</feature>
<dbReference type="InterPro" id="IPR036890">
    <property type="entry name" value="HATPase_C_sf"/>
</dbReference>
<dbReference type="PANTHER" id="PTHR43547:SF2">
    <property type="entry name" value="HYBRID SIGNAL TRANSDUCTION HISTIDINE KINASE C"/>
    <property type="match status" value="1"/>
</dbReference>
<dbReference type="InterPro" id="IPR011110">
    <property type="entry name" value="Reg_prop"/>
</dbReference>
<dbReference type="Gene3D" id="3.30.565.10">
    <property type="entry name" value="Histidine kinase-like ATPase, C-terminal domain"/>
    <property type="match status" value="1"/>
</dbReference>
<dbReference type="Gene3D" id="1.20.5.1930">
    <property type="match status" value="1"/>
</dbReference>
<dbReference type="InterPro" id="IPR013783">
    <property type="entry name" value="Ig-like_fold"/>
</dbReference>
<protein>
    <recommendedName>
        <fullName evidence="9">Two component regulator three Y domain-containing protein</fullName>
    </recommendedName>
</protein>
<keyword evidence="3" id="KW-0472">Membrane</keyword>
<evidence type="ECO:0000256" key="3">
    <source>
        <dbReference type="SAM" id="Phobius"/>
    </source>
</evidence>
<reference evidence="7 8" key="1">
    <citation type="submission" date="2020-02" db="EMBL/GenBank/DDBJ databases">
        <title>Aliifodinibius halophilus 2W32, complete genome.</title>
        <authorList>
            <person name="Li Y."/>
            <person name="Wu S."/>
        </authorList>
    </citation>
    <scope>NUCLEOTIDE SEQUENCE [LARGE SCALE GENOMIC DNA]</scope>
    <source>
        <strain evidence="7 8">2W32</strain>
    </source>
</reference>
<dbReference type="GO" id="GO:0016020">
    <property type="term" value="C:membrane"/>
    <property type="evidence" value="ECO:0007669"/>
    <property type="project" value="InterPro"/>
</dbReference>
<dbReference type="PROSITE" id="PS51257">
    <property type="entry name" value="PROKAR_LIPOPROTEIN"/>
    <property type="match status" value="1"/>
</dbReference>
<feature type="domain" description="Two component regulator three Y" evidence="5">
    <location>
        <begin position="661"/>
        <end position="723"/>
    </location>
</feature>
<dbReference type="Gene3D" id="2.60.40.10">
    <property type="entry name" value="Immunoglobulins"/>
    <property type="match status" value="1"/>
</dbReference>
<feature type="domain" description="Signal transduction histidine kinase subgroup 3 dimerisation and phosphoacceptor" evidence="6">
    <location>
        <begin position="763"/>
        <end position="820"/>
    </location>
</feature>
<dbReference type="Pfam" id="PF07730">
    <property type="entry name" value="HisKA_3"/>
    <property type="match status" value="1"/>
</dbReference>
<feature type="signal peptide" evidence="4">
    <location>
        <begin position="1"/>
        <end position="20"/>
    </location>
</feature>
<feature type="compositionally biased region" description="Polar residues" evidence="2">
    <location>
        <begin position="910"/>
        <end position="922"/>
    </location>
</feature>
<feature type="region of interest" description="Disordered" evidence="2">
    <location>
        <begin position="904"/>
        <end position="924"/>
    </location>
</feature>
<dbReference type="GO" id="GO:0046983">
    <property type="term" value="F:protein dimerization activity"/>
    <property type="evidence" value="ECO:0007669"/>
    <property type="project" value="InterPro"/>
</dbReference>